<dbReference type="AlphaFoldDB" id="A0A485L6C8"/>
<name>A0A485L6C8_9STRA</name>
<organism evidence="2 3">
    <name type="scientific">Aphanomyces stellatus</name>
    <dbReference type="NCBI Taxonomy" id="120398"/>
    <lineage>
        <taxon>Eukaryota</taxon>
        <taxon>Sar</taxon>
        <taxon>Stramenopiles</taxon>
        <taxon>Oomycota</taxon>
        <taxon>Saprolegniomycetes</taxon>
        <taxon>Saprolegniales</taxon>
        <taxon>Verrucalvaceae</taxon>
        <taxon>Aphanomyces</taxon>
    </lineage>
</organism>
<evidence type="ECO:0000313" key="3">
    <source>
        <dbReference type="Proteomes" id="UP000332933"/>
    </source>
</evidence>
<protein>
    <submittedName>
        <fullName evidence="2">Aste57867_16298 protein</fullName>
    </submittedName>
</protein>
<evidence type="ECO:0000313" key="2">
    <source>
        <dbReference type="EMBL" id="VFT93074.1"/>
    </source>
</evidence>
<evidence type="ECO:0000313" key="1">
    <source>
        <dbReference type="EMBL" id="KAF0692641.1"/>
    </source>
</evidence>
<proteinExistence type="predicted"/>
<dbReference type="EMBL" id="CAADRA010005883">
    <property type="protein sequence ID" value="VFT93074.1"/>
    <property type="molecule type" value="Genomic_DNA"/>
</dbReference>
<keyword evidence="3" id="KW-1185">Reference proteome</keyword>
<sequence>MQLVKRLAELEEELRQAKAKLPAVQPPTTDGMLAWEEVATALRDKRDESISENRQLKVQNYVRTQLVHDMRRWLALAHARPTYTPLRASWHNVTLFANPDSRALGKDWITQHLYHNADAVFARHAHPNFDASDGFFDMDIEFSDTCFHYVFYHQYTTPTSVPVLCADYMKRLCALLLVDGFTPVRVNTLKESTATTALHQLKTSMGEAVNLLCGEFHTERRSVLVAQHIHDDETWQPHLKQRNINWTCQMEPVPGSETTTRVKSIYRFSQCFSQHGYNELEDEARIVGLDLGQCPEELKEARFRLVILRWFARMRERFAVTKRLT</sequence>
<accession>A0A485L6C8</accession>
<dbReference type="EMBL" id="VJMH01005862">
    <property type="protein sequence ID" value="KAF0692641.1"/>
    <property type="molecule type" value="Genomic_DNA"/>
</dbReference>
<reference evidence="1" key="2">
    <citation type="submission" date="2019-06" db="EMBL/GenBank/DDBJ databases">
        <title>Genomics analysis of Aphanomyces spp. identifies a new class of oomycete effector associated with host adaptation.</title>
        <authorList>
            <person name="Gaulin E."/>
        </authorList>
    </citation>
    <scope>NUCLEOTIDE SEQUENCE</scope>
    <source>
        <strain evidence="1">CBS 578.67</strain>
    </source>
</reference>
<gene>
    <name evidence="2" type="primary">Aste57867_16298</name>
    <name evidence="1" type="ORF">As57867_016241</name>
    <name evidence="2" type="ORF">ASTE57867_16298</name>
</gene>
<dbReference type="Proteomes" id="UP000332933">
    <property type="component" value="Unassembled WGS sequence"/>
</dbReference>
<dbReference type="OrthoDB" id="62430at2759"/>
<reference evidence="2 3" key="1">
    <citation type="submission" date="2019-03" db="EMBL/GenBank/DDBJ databases">
        <authorList>
            <person name="Gaulin E."/>
            <person name="Dumas B."/>
        </authorList>
    </citation>
    <scope>NUCLEOTIDE SEQUENCE [LARGE SCALE GENOMIC DNA]</scope>
    <source>
        <strain evidence="2">CBS 568.67</strain>
    </source>
</reference>